<proteinExistence type="predicted"/>
<dbReference type="Proteomes" id="UP001549077">
    <property type="component" value="Unassembled WGS sequence"/>
</dbReference>
<gene>
    <name evidence="1" type="ORF">ABID08_003148</name>
</gene>
<keyword evidence="2" id="KW-1185">Reference proteome</keyword>
<name>A0ABV2MJR2_9HYPH</name>
<comment type="caution">
    <text evidence="1">The sequence shown here is derived from an EMBL/GenBank/DDBJ whole genome shotgun (WGS) entry which is preliminary data.</text>
</comment>
<accession>A0ABV2MJR2</accession>
<reference evidence="1 2" key="1">
    <citation type="submission" date="2024-06" db="EMBL/GenBank/DDBJ databases">
        <title>Genomic Encyclopedia of Type Strains, Phase IV (KMG-IV): sequencing the most valuable type-strain genomes for metagenomic binning, comparative biology and taxonomic classification.</title>
        <authorList>
            <person name="Goeker M."/>
        </authorList>
    </citation>
    <scope>NUCLEOTIDE SEQUENCE [LARGE SCALE GENOMIC DNA]</scope>
    <source>
        <strain evidence="1 2">DSM 29288</strain>
    </source>
</reference>
<sequence length="67" mass="6814">MGLRDDLGTTSISGRLLFSARVSGAAEISADQRIALVGRGARMMTAIAMIKTVRALPSALPPGASSA</sequence>
<dbReference type="RefSeq" id="WP_205918789.1">
    <property type="nucleotide sequence ID" value="NZ_CP101420.1"/>
</dbReference>
<protein>
    <submittedName>
        <fullName evidence="1">Uncharacterized protein</fullName>
    </submittedName>
</protein>
<evidence type="ECO:0000313" key="2">
    <source>
        <dbReference type="Proteomes" id="UP001549077"/>
    </source>
</evidence>
<dbReference type="EMBL" id="JBEPMY010000007">
    <property type="protein sequence ID" value="MET3755777.1"/>
    <property type="molecule type" value="Genomic_DNA"/>
</dbReference>
<organism evidence="1 2">
    <name type="scientific">Rhizobium binae</name>
    <dbReference type="NCBI Taxonomy" id="1138190"/>
    <lineage>
        <taxon>Bacteria</taxon>
        <taxon>Pseudomonadati</taxon>
        <taxon>Pseudomonadota</taxon>
        <taxon>Alphaproteobacteria</taxon>
        <taxon>Hyphomicrobiales</taxon>
        <taxon>Rhizobiaceae</taxon>
        <taxon>Rhizobium/Agrobacterium group</taxon>
        <taxon>Rhizobium</taxon>
    </lineage>
</organism>
<evidence type="ECO:0000313" key="1">
    <source>
        <dbReference type="EMBL" id="MET3755777.1"/>
    </source>
</evidence>